<dbReference type="InterPro" id="IPR027417">
    <property type="entry name" value="P-loop_NTPase"/>
</dbReference>
<evidence type="ECO:0000313" key="3">
    <source>
        <dbReference type="EMBL" id="GAP35609.1"/>
    </source>
</evidence>
<dbReference type="PANTHER" id="PTHR30486:SF12">
    <property type="entry name" value="TYPE IV PILUS ATPASE PILU"/>
    <property type="match status" value="1"/>
</dbReference>
<dbReference type="SUPFAM" id="SSF52540">
    <property type="entry name" value="P-loop containing nucleoside triphosphate hydrolases"/>
    <property type="match status" value="1"/>
</dbReference>
<dbReference type="Proteomes" id="UP000037660">
    <property type="component" value="Unassembled WGS sequence"/>
</dbReference>
<dbReference type="Gene3D" id="3.40.50.300">
    <property type="entry name" value="P-loop containing nucleotide triphosphate hydrolases"/>
    <property type="match status" value="1"/>
</dbReference>
<reference evidence="4" key="1">
    <citation type="submission" date="2015-07" db="EMBL/GenBank/DDBJ databases">
        <title>Discovery of a poly(ethylene terephthalate assimilation.</title>
        <authorList>
            <person name="Yoshida S."/>
            <person name="Hiraga K."/>
            <person name="Takehana T."/>
            <person name="Taniguchi I."/>
            <person name="Yamaji H."/>
            <person name="Maeda Y."/>
            <person name="Toyohara K."/>
            <person name="Miyamoto K."/>
            <person name="Kimura Y."/>
            <person name="Oda K."/>
        </authorList>
    </citation>
    <scope>NUCLEOTIDE SEQUENCE [LARGE SCALE GENOMIC DNA]</scope>
    <source>
        <strain evidence="4">NBRC 110686 / TISTR 2288 / 201-F6</strain>
    </source>
</reference>
<dbReference type="STRING" id="1547922.ISF6_1382"/>
<accession>A0A0K8NZ71</accession>
<dbReference type="PANTHER" id="PTHR30486">
    <property type="entry name" value="TWITCHING MOTILITY PROTEIN PILT"/>
    <property type="match status" value="1"/>
</dbReference>
<keyword evidence="4" id="KW-1185">Reference proteome</keyword>
<dbReference type="Pfam" id="PF00437">
    <property type="entry name" value="T2SSE"/>
    <property type="match status" value="1"/>
</dbReference>
<dbReference type="NCBIfam" id="TIGR01420">
    <property type="entry name" value="pilT_fam"/>
    <property type="match status" value="1"/>
</dbReference>
<reference evidence="3 4" key="2">
    <citation type="journal article" date="2016" name="Science">
        <title>A bacterium that degrades and assimilates poly(ethylene terephthalate).</title>
        <authorList>
            <person name="Yoshida S."/>
            <person name="Hiraga K."/>
            <person name="Takehana T."/>
            <person name="Taniguchi I."/>
            <person name="Yamaji H."/>
            <person name="Maeda Y."/>
            <person name="Toyohara K."/>
            <person name="Miyamoto K."/>
            <person name="Kimura Y."/>
            <person name="Oda K."/>
        </authorList>
    </citation>
    <scope>NUCLEOTIDE SEQUENCE [LARGE SCALE GENOMIC DNA]</scope>
    <source>
        <strain evidence="4">NBRC 110686 / TISTR 2288 / 201-F6</strain>
    </source>
</reference>
<name>A0A0K8NZ71_PISS1</name>
<dbReference type="EMBL" id="BBYR01000025">
    <property type="protein sequence ID" value="GAP35609.1"/>
    <property type="molecule type" value="Genomic_DNA"/>
</dbReference>
<evidence type="ECO:0000256" key="1">
    <source>
        <dbReference type="ARBA" id="ARBA00006611"/>
    </source>
</evidence>
<dbReference type="InterPro" id="IPR050921">
    <property type="entry name" value="T4SS_GSP_E_ATPase"/>
</dbReference>
<feature type="domain" description="Bacterial type II secretion system protein E" evidence="2">
    <location>
        <begin position="196"/>
        <end position="210"/>
    </location>
</feature>
<dbReference type="PROSITE" id="PS00662">
    <property type="entry name" value="T2SP_E"/>
    <property type="match status" value="1"/>
</dbReference>
<dbReference type="Gene3D" id="3.30.450.90">
    <property type="match status" value="1"/>
</dbReference>
<dbReference type="AlphaFoldDB" id="A0A0K8NZ71"/>
<protein>
    <submittedName>
        <fullName evidence="3">Twitching motility protein PilT</fullName>
    </submittedName>
</protein>
<evidence type="ECO:0000259" key="2">
    <source>
        <dbReference type="PROSITE" id="PS00662"/>
    </source>
</evidence>
<comment type="caution">
    <text evidence="3">The sequence shown here is derived from an EMBL/GenBank/DDBJ whole genome shotgun (WGS) entry which is preliminary data.</text>
</comment>
<evidence type="ECO:0000313" key="4">
    <source>
        <dbReference type="Proteomes" id="UP000037660"/>
    </source>
</evidence>
<organism evidence="3 4">
    <name type="scientific">Piscinibacter sakaiensis</name>
    <name type="common">Ideonella sakaiensis</name>
    <dbReference type="NCBI Taxonomy" id="1547922"/>
    <lineage>
        <taxon>Bacteria</taxon>
        <taxon>Pseudomonadati</taxon>
        <taxon>Pseudomonadota</taxon>
        <taxon>Betaproteobacteria</taxon>
        <taxon>Burkholderiales</taxon>
        <taxon>Sphaerotilaceae</taxon>
        <taxon>Piscinibacter</taxon>
    </lineage>
</organism>
<dbReference type="RefSeq" id="WP_054019659.1">
    <property type="nucleotide sequence ID" value="NZ_BBYR01000025.1"/>
</dbReference>
<sequence>MDTLELLPLLEQLVALQGSDLFLTVGAPPHVKVRGVSRPLPLPPLRSGEPKLLAYSVMTDKQVQTFESQLECNLGIGAGGLGRFRINVYQQRGETALVARYIREQLADFSELGLPPAVAELASLRRGLVLVVGAAGSGKSTSLAAMVDYRARSESGHILTVEDPIEFLFHHRLATVDQREVGIDTWSFAEALRNAMRQAPDMIMIGEIRDRETMQQALTYADTGHLCLSTLHANNANQAIKRILNFFPETAHAQLLMDLSLNLQGVVSQRLIKTRDGSLVLATETMLHSAYIADLILKGAIDELKPAIAKSVEVGMHTFDQSLFDLYRTGRIDQETALRHADSRTDLGLRMKLELPRGPDRAP</sequence>
<dbReference type="OrthoDB" id="5790493at2"/>
<dbReference type="GO" id="GO:0016887">
    <property type="term" value="F:ATP hydrolysis activity"/>
    <property type="evidence" value="ECO:0007669"/>
    <property type="project" value="InterPro"/>
</dbReference>
<proteinExistence type="inferred from homology"/>
<comment type="similarity">
    <text evidence="1">Belongs to the GSP E family.</text>
</comment>
<dbReference type="CDD" id="cd01131">
    <property type="entry name" value="PilT"/>
    <property type="match status" value="1"/>
</dbReference>
<dbReference type="InterPro" id="IPR001482">
    <property type="entry name" value="T2SS/T4SS_dom"/>
</dbReference>
<dbReference type="GO" id="GO:0005524">
    <property type="term" value="F:ATP binding"/>
    <property type="evidence" value="ECO:0007669"/>
    <property type="project" value="InterPro"/>
</dbReference>
<dbReference type="InterPro" id="IPR006321">
    <property type="entry name" value="PilT/PilU"/>
</dbReference>
<gene>
    <name evidence="3" type="ORF">ISF6_1382</name>
</gene>